<feature type="non-terminal residue" evidence="7">
    <location>
        <position position="410"/>
    </location>
</feature>
<dbReference type="GO" id="GO:0005886">
    <property type="term" value="C:plasma membrane"/>
    <property type="evidence" value="ECO:0007669"/>
    <property type="project" value="TreeGrafter"/>
</dbReference>
<dbReference type="Pfam" id="PF07690">
    <property type="entry name" value="MFS_1"/>
    <property type="match status" value="1"/>
</dbReference>
<evidence type="ECO:0000256" key="1">
    <source>
        <dbReference type="ARBA" id="ARBA00004141"/>
    </source>
</evidence>
<feature type="non-terminal residue" evidence="7">
    <location>
        <position position="1"/>
    </location>
</feature>
<feature type="transmembrane region" description="Helical" evidence="5">
    <location>
        <begin position="75"/>
        <end position="98"/>
    </location>
</feature>
<dbReference type="InterPro" id="IPR011701">
    <property type="entry name" value="MFS"/>
</dbReference>
<name>A0A4P9Y636_9FUNG</name>
<feature type="transmembrane region" description="Helical" evidence="5">
    <location>
        <begin position="349"/>
        <end position="370"/>
    </location>
</feature>
<dbReference type="SUPFAM" id="SSF103473">
    <property type="entry name" value="MFS general substrate transporter"/>
    <property type="match status" value="1"/>
</dbReference>
<dbReference type="AlphaFoldDB" id="A0A4P9Y636"/>
<evidence type="ECO:0000313" key="8">
    <source>
        <dbReference type="Proteomes" id="UP000267251"/>
    </source>
</evidence>
<comment type="subcellular location">
    <subcellularLocation>
        <location evidence="1">Membrane</location>
        <topology evidence="1">Multi-pass membrane protein</topology>
    </subcellularLocation>
</comment>
<accession>A0A4P9Y636</accession>
<feature type="transmembrane region" description="Helical" evidence="5">
    <location>
        <begin position="210"/>
        <end position="228"/>
    </location>
</feature>
<feature type="transmembrane region" description="Helical" evidence="5">
    <location>
        <begin position="316"/>
        <end position="337"/>
    </location>
</feature>
<dbReference type="InterPro" id="IPR036259">
    <property type="entry name" value="MFS_trans_sf"/>
</dbReference>
<feature type="transmembrane region" description="Helical" evidence="5">
    <location>
        <begin position="137"/>
        <end position="157"/>
    </location>
</feature>
<feature type="transmembrane region" description="Helical" evidence="5">
    <location>
        <begin position="248"/>
        <end position="268"/>
    </location>
</feature>
<evidence type="ECO:0000256" key="5">
    <source>
        <dbReference type="SAM" id="Phobius"/>
    </source>
</evidence>
<organism evidence="7 8">
    <name type="scientific">Piptocephalis cylindrospora</name>
    <dbReference type="NCBI Taxonomy" id="1907219"/>
    <lineage>
        <taxon>Eukaryota</taxon>
        <taxon>Fungi</taxon>
        <taxon>Fungi incertae sedis</taxon>
        <taxon>Zoopagomycota</taxon>
        <taxon>Zoopagomycotina</taxon>
        <taxon>Zoopagomycetes</taxon>
        <taxon>Zoopagales</taxon>
        <taxon>Piptocephalidaceae</taxon>
        <taxon>Piptocephalis</taxon>
    </lineage>
</organism>
<feature type="transmembrane region" description="Helical" evidence="5">
    <location>
        <begin position="163"/>
        <end position="183"/>
    </location>
</feature>
<dbReference type="InterPro" id="IPR020846">
    <property type="entry name" value="MFS_dom"/>
</dbReference>
<dbReference type="OrthoDB" id="6770063at2759"/>
<dbReference type="Proteomes" id="UP000267251">
    <property type="component" value="Unassembled WGS sequence"/>
</dbReference>
<dbReference type="GO" id="GO:0022857">
    <property type="term" value="F:transmembrane transporter activity"/>
    <property type="evidence" value="ECO:0007669"/>
    <property type="project" value="InterPro"/>
</dbReference>
<sequence length="410" mass="44442">FSAMRKNCILAIVAFAGILGPLTSTVFLPAIRDLQRDLHTTLTIVNLCISLFVLFMCTSPFVWAPLSEMIGRKPIFLISTALFTGASAGCALSPSAGLFVPMRVLQAIGSASGQVVGAGVIADIFEAKERGTRMGIFFMGPLLGPVLGPFVGGFITQNLGWRWVFWIPCILGGSVLLSILLLLPETLPSPKPLGPFNPLTPLRFFKDPNVSLMVIYPGVTYGLMYFLLTNYSPTISRTYGWNTSQTGVSFLAGGIGNILGTFVGGWLADWGRSRALRKSEGSATPEMRLTAFWIGALLMPIGFIIFGWTLQAKTHFAIPLIGYFIEGFGQLMGFSITNTYFVDAYATKAASVIGTATFVRGIMGMITPLFAVQMQAALDIGWTYTILAIISLLCAIPVFIVKRWGVVWRQ</sequence>
<protein>
    <submittedName>
        <fullName evidence="7">Major facilitator superfamily domain-containing protein</fullName>
    </submittedName>
</protein>
<dbReference type="PANTHER" id="PTHR23502">
    <property type="entry name" value="MAJOR FACILITATOR SUPERFAMILY"/>
    <property type="match status" value="1"/>
</dbReference>
<feature type="transmembrane region" description="Helical" evidence="5">
    <location>
        <begin position="289"/>
        <end position="310"/>
    </location>
</feature>
<keyword evidence="8" id="KW-1185">Reference proteome</keyword>
<keyword evidence="2 5" id="KW-0812">Transmembrane</keyword>
<evidence type="ECO:0000256" key="2">
    <source>
        <dbReference type="ARBA" id="ARBA00022692"/>
    </source>
</evidence>
<dbReference type="PANTHER" id="PTHR23502:SF5">
    <property type="entry name" value="QUINIDINE RESISTANCE PROTEIN 3"/>
    <property type="match status" value="1"/>
</dbReference>
<dbReference type="EMBL" id="KZ988059">
    <property type="protein sequence ID" value="RKP13290.1"/>
    <property type="molecule type" value="Genomic_DNA"/>
</dbReference>
<evidence type="ECO:0000256" key="3">
    <source>
        <dbReference type="ARBA" id="ARBA00022989"/>
    </source>
</evidence>
<feature type="transmembrane region" description="Helical" evidence="5">
    <location>
        <begin position="40"/>
        <end position="63"/>
    </location>
</feature>
<feature type="transmembrane region" description="Helical" evidence="5">
    <location>
        <begin position="382"/>
        <end position="401"/>
    </location>
</feature>
<feature type="domain" description="Major facilitator superfamily (MFS) profile" evidence="6">
    <location>
        <begin position="9"/>
        <end position="406"/>
    </location>
</feature>
<keyword evidence="3 5" id="KW-1133">Transmembrane helix</keyword>
<reference evidence="8" key="1">
    <citation type="journal article" date="2018" name="Nat. Microbiol.">
        <title>Leveraging single-cell genomics to expand the fungal tree of life.</title>
        <authorList>
            <person name="Ahrendt S.R."/>
            <person name="Quandt C.A."/>
            <person name="Ciobanu D."/>
            <person name="Clum A."/>
            <person name="Salamov A."/>
            <person name="Andreopoulos B."/>
            <person name="Cheng J.F."/>
            <person name="Woyke T."/>
            <person name="Pelin A."/>
            <person name="Henrissat B."/>
            <person name="Reynolds N.K."/>
            <person name="Benny G.L."/>
            <person name="Smith M.E."/>
            <person name="James T.Y."/>
            <person name="Grigoriev I.V."/>
        </authorList>
    </citation>
    <scope>NUCLEOTIDE SEQUENCE [LARGE SCALE GENOMIC DNA]</scope>
</reference>
<evidence type="ECO:0000259" key="6">
    <source>
        <dbReference type="PROSITE" id="PS50850"/>
    </source>
</evidence>
<gene>
    <name evidence="7" type="ORF">BJ684DRAFT_5396</name>
</gene>
<feature type="transmembrane region" description="Helical" evidence="5">
    <location>
        <begin position="104"/>
        <end position="125"/>
    </location>
</feature>
<dbReference type="Gene3D" id="1.20.1720.10">
    <property type="entry name" value="Multidrug resistance protein D"/>
    <property type="match status" value="1"/>
</dbReference>
<dbReference type="PROSITE" id="PS50850">
    <property type="entry name" value="MFS"/>
    <property type="match status" value="1"/>
</dbReference>
<keyword evidence="4 5" id="KW-0472">Membrane</keyword>
<dbReference type="CDD" id="cd17323">
    <property type="entry name" value="MFS_Tpo1_MDR_like"/>
    <property type="match status" value="1"/>
</dbReference>
<evidence type="ECO:0000256" key="4">
    <source>
        <dbReference type="ARBA" id="ARBA00023136"/>
    </source>
</evidence>
<dbReference type="PRINTS" id="PR01036">
    <property type="entry name" value="TCRTETB"/>
</dbReference>
<evidence type="ECO:0000313" key="7">
    <source>
        <dbReference type="EMBL" id="RKP13290.1"/>
    </source>
</evidence>
<proteinExistence type="predicted"/>